<dbReference type="EMBL" id="AAMT01000001">
    <property type="protein sequence ID" value="EAQ14729.1"/>
    <property type="molecule type" value="Genomic_DNA"/>
</dbReference>
<protein>
    <recommendedName>
        <fullName evidence="4">ExoD-like membrane protein</fullName>
    </recommendedName>
</protein>
<dbReference type="PANTHER" id="PTHR41795">
    <property type="entry name" value="EXOPOLYSACCHARIDE SYNTHESIS PROTEIN"/>
    <property type="match status" value="1"/>
</dbReference>
<comment type="caution">
    <text evidence="2">The sequence shown here is derived from an EMBL/GenBank/DDBJ whole genome shotgun (WGS) entry which is preliminary data.</text>
</comment>
<dbReference type="STRING" id="314271.RB2654_19138"/>
<accession>A3V9Y8</accession>
<reference evidence="2 3" key="1">
    <citation type="journal article" date="2010" name="J. Bacteriol.">
        <title>Genome sequences of Pelagibaca bermudensis HTCC2601T and Maritimibacter alkaliphilus HTCC2654T, the type strains of two marine Roseobacter genera.</title>
        <authorList>
            <person name="Thrash J.C."/>
            <person name="Cho J.C."/>
            <person name="Ferriera S."/>
            <person name="Johnson J."/>
            <person name="Vergin K.L."/>
            <person name="Giovannoni S.J."/>
        </authorList>
    </citation>
    <scope>NUCLEOTIDE SEQUENCE [LARGE SCALE GENOMIC DNA]</scope>
    <source>
        <strain evidence="2 3">HTCC2654</strain>
    </source>
</reference>
<feature type="transmembrane region" description="Helical" evidence="1">
    <location>
        <begin position="156"/>
        <end position="174"/>
    </location>
</feature>
<dbReference type="HOGENOM" id="CLU_093444_1_0_5"/>
<keyword evidence="1" id="KW-0812">Transmembrane</keyword>
<evidence type="ECO:0000313" key="2">
    <source>
        <dbReference type="EMBL" id="EAQ14729.1"/>
    </source>
</evidence>
<dbReference type="PIRSF" id="PIRSF033239">
    <property type="entry name" value="ExoD"/>
    <property type="match status" value="1"/>
</dbReference>
<dbReference type="eggNOG" id="COG3932">
    <property type="taxonomic scope" value="Bacteria"/>
</dbReference>
<feature type="transmembrane region" description="Helical" evidence="1">
    <location>
        <begin position="51"/>
        <end position="81"/>
    </location>
</feature>
<keyword evidence="1" id="KW-1133">Transmembrane helix</keyword>
<dbReference type="Proteomes" id="UP000002931">
    <property type="component" value="Unassembled WGS sequence"/>
</dbReference>
<proteinExistence type="predicted"/>
<keyword evidence="3" id="KW-1185">Reference proteome</keyword>
<evidence type="ECO:0000256" key="1">
    <source>
        <dbReference type="SAM" id="Phobius"/>
    </source>
</evidence>
<keyword evidence="1" id="KW-0472">Membrane</keyword>
<sequence>MTTADTNMTPTTRPESVAGILNRARFSLDGDEVSVRDVVEAMGRASFAPLLMLPAMIVASPASGIPGLSSICGISIALIAFQMIARRDHVWLPDWIMRRHAPRDRIRKALDWLCPPALFLDRVTRQRVCMLVEPPLLIVPQIICLLAGAMMPMLELVPFTSSLLGFAVAVMAVAMVTRDGLLVLLGLSTIVGAFALGQYLLA</sequence>
<evidence type="ECO:0000313" key="3">
    <source>
        <dbReference type="Proteomes" id="UP000002931"/>
    </source>
</evidence>
<organism evidence="2 3">
    <name type="scientific">Maritimibacter alkaliphilus HTCC2654</name>
    <dbReference type="NCBI Taxonomy" id="314271"/>
    <lineage>
        <taxon>Bacteria</taxon>
        <taxon>Pseudomonadati</taxon>
        <taxon>Pseudomonadota</taxon>
        <taxon>Alphaproteobacteria</taxon>
        <taxon>Rhodobacterales</taxon>
        <taxon>Roseobacteraceae</taxon>
        <taxon>Maritimibacter</taxon>
    </lineage>
</organism>
<dbReference type="Pfam" id="PF06055">
    <property type="entry name" value="ExoD"/>
    <property type="match status" value="1"/>
</dbReference>
<name>A3V9Y8_9RHOB</name>
<feature type="transmembrane region" description="Helical" evidence="1">
    <location>
        <begin position="181"/>
        <end position="201"/>
    </location>
</feature>
<evidence type="ECO:0008006" key="4">
    <source>
        <dbReference type="Google" id="ProtNLM"/>
    </source>
</evidence>
<dbReference type="PANTHER" id="PTHR41795:SF1">
    <property type="entry name" value="EXOPOLYSACCHARIDE SYNTHESIS PROTEIN"/>
    <property type="match status" value="1"/>
</dbReference>
<dbReference type="InterPro" id="IPR010331">
    <property type="entry name" value="ExoD"/>
</dbReference>
<gene>
    <name evidence="2" type="ORF">RB2654_19138</name>
</gene>
<feature type="transmembrane region" description="Helical" evidence="1">
    <location>
        <begin position="128"/>
        <end position="150"/>
    </location>
</feature>
<dbReference type="AlphaFoldDB" id="A3V9Y8"/>